<dbReference type="OrthoDB" id="10014648at2759"/>
<gene>
    <name evidence="1" type="ORF">GPM918_LOCUS21454</name>
    <name evidence="2" type="ORF">SRO942_LOCUS21451</name>
</gene>
<dbReference type="EMBL" id="CAJOBC010007059">
    <property type="protein sequence ID" value="CAF3919950.1"/>
    <property type="molecule type" value="Genomic_DNA"/>
</dbReference>
<evidence type="ECO:0000313" key="1">
    <source>
        <dbReference type="EMBL" id="CAF1156511.1"/>
    </source>
</evidence>
<protein>
    <submittedName>
        <fullName evidence="1">Uncharacterized protein</fullName>
    </submittedName>
</protein>
<comment type="caution">
    <text evidence="1">The sequence shown here is derived from an EMBL/GenBank/DDBJ whole genome shotgun (WGS) entry which is preliminary data.</text>
</comment>
<dbReference type="Proteomes" id="UP000663829">
    <property type="component" value="Unassembled WGS sequence"/>
</dbReference>
<evidence type="ECO:0000313" key="3">
    <source>
        <dbReference type="Proteomes" id="UP000663829"/>
    </source>
</evidence>
<dbReference type="Proteomes" id="UP000681722">
    <property type="component" value="Unassembled WGS sequence"/>
</dbReference>
<reference evidence="1" key="1">
    <citation type="submission" date="2021-02" db="EMBL/GenBank/DDBJ databases">
        <authorList>
            <person name="Nowell W R."/>
        </authorList>
    </citation>
    <scope>NUCLEOTIDE SEQUENCE</scope>
</reference>
<accession>A0A814T9N8</accession>
<proteinExistence type="predicted"/>
<organism evidence="1 3">
    <name type="scientific">Didymodactylos carnosus</name>
    <dbReference type="NCBI Taxonomy" id="1234261"/>
    <lineage>
        <taxon>Eukaryota</taxon>
        <taxon>Metazoa</taxon>
        <taxon>Spiralia</taxon>
        <taxon>Gnathifera</taxon>
        <taxon>Rotifera</taxon>
        <taxon>Eurotatoria</taxon>
        <taxon>Bdelloidea</taxon>
        <taxon>Philodinida</taxon>
        <taxon>Philodinidae</taxon>
        <taxon>Didymodactylos</taxon>
    </lineage>
</organism>
<keyword evidence="3" id="KW-1185">Reference proteome</keyword>
<name>A0A814T9N8_9BILA</name>
<evidence type="ECO:0000313" key="2">
    <source>
        <dbReference type="EMBL" id="CAF3919950.1"/>
    </source>
</evidence>
<sequence length="365" mass="41810">MYGLCSRTPLTMAEQLVNSLISTHLSKLPKFGGKVNENVIEWITYMADEFKLAILDDSRKLSMIHTYLYDDASDWFINNMTRISNWSTFVCELQKVFSFSQQATIDEIDTPVQCSDKAILHSSSHAIAFDAKMDSNIKDQSKVVNVKIDFQLSRQNSSKSVEFLEQDGAQGDTDTKEEQDYELLIDKKENPDYSTTTSVELDNIVLLNMGIMDSGENNFESGWPDGDEPWFIHDRLQQRLHFIPCKHEAEKDAETLDDFLTTSLHAKALNVAVDDNEGLPTTSVLQTYENIDNIIYLLFSAVGKHQLIDKIDMTTTQDIFSMCQDNDSTNASTCLRYMMNGHSLWCNWLPYKTNDWEWFRTFAVP</sequence>
<dbReference type="AlphaFoldDB" id="A0A814T9N8"/>
<dbReference type="EMBL" id="CAJNOQ010007060">
    <property type="protein sequence ID" value="CAF1156511.1"/>
    <property type="molecule type" value="Genomic_DNA"/>
</dbReference>